<comment type="caution">
    <text evidence="1">The sequence shown here is derived from an EMBL/GenBank/DDBJ whole genome shotgun (WGS) entry which is preliminary data.</text>
</comment>
<name>W4M3E3_9BACT</name>
<dbReference type="Proteomes" id="UP000019140">
    <property type="component" value="Unassembled WGS sequence"/>
</dbReference>
<dbReference type="AlphaFoldDB" id="W4M3E3"/>
<evidence type="ECO:0000313" key="2">
    <source>
        <dbReference type="Proteomes" id="UP000019140"/>
    </source>
</evidence>
<evidence type="ECO:0000313" key="1">
    <source>
        <dbReference type="EMBL" id="ETX04715.1"/>
    </source>
</evidence>
<gene>
    <name evidence="1" type="ORF">ETSY2_27220</name>
</gene>
<dbReference type="EMBL" id="AZHX01001145">
    <property type="protein sequence ID" value="ETX04715.1"/>
    <property type="molecule type" value="Genomic_DNA"/>
</dbReference>
<dbReference type="HOGENOM" id="CLU_1737187_0_0_7"/>
<proteinExistence type="predicted"/>
<sequence length="150" mass="16366">MAEASNAASANPAMNWANKVFEAWGVYADANLKATRQLTDFAANTAKESVSLYAQLLSANVAALQEGQAYVMKRVSDMPAEIQSPEDAYQKAMSEFGTSTEKFGKLVQSKTHAIMRSAEQYLLTAQQTGNGIKDTYTQVYEKLTALYTTS</sequence>
<evidence type="ECO:0008006" key="3">
    <source>
        <dbReference type="Google" id="ProtNLM"/>
    </source>
</evidence>
<accession>W4M3E3</accession>
<keyword evidence="2" id="KW-1185">Reference proteome</keyword>
<reference evidence="1 2" key="1">
    <citation type="journal article" date="2014" name="Nature">
        <title>An environmental bacterial taxon with a large and distinct metabolic repertoire.</title>
        <authorList>
            <person name="Wilson M.C."/>
            <person name="Mori T."/>
            <person name="Ruckert C."/>
            <person name="Uria A.R."/>
            <person name="Helf M.J."/>
            <person name="Takada K."/>
            <person name="Gernert C."/>
            <person name="Steffens U.A."/>
            <person name="Heycke N."/>
            <person name="Schmitt S."/>
            <person name="Rinke C."/>
            <person name="Helfrich E.J."/>
            <person name="Brachmann A.O."/>
            <person name="Gurgui C."/>
            <person name="Wakimoto T."/>
            <person name="Kracht M."/>
            <person name="Crusemann M."/>
            <person name="Hentschel U."/>
            <person name="Abe I."/>
            <person name="Matsunaga S."/>
            <person name="Kalinowski J."/>
            <person name="Takeyama H."/>
            <person name="Piel J."/>
        </authorList>
    </citation>
    <scope>NUCLEOTIDE SEQUENCE [LARGE SCALE GENOMIC DNA]</scope>
    <source>
        <strain evidence="2">TSY2</strain>
    </source>
</reference>
<organism evidence="1 2">
    <name type="scientific">Candidatus Entotheonella gemina</name>
    <dbReference type="NCBI Taxonomy" id="1429439"/>
    <lineage>
        <taxon>Bacteria</taxon>
        <taxon>Pseudomonadati</taxon>
        <taxon>Nitrospinota/Tectimicrobiota group</taxon>
        <taxon>Candidatus Tectimicrobiota</taxon>
        <taxon>Candidatus Entotheonellia</taxon>
        <taxon>Candidatus Entotheonellales</taxon>
        <taxon>Candidatus Entotheonellaceae</taxon>
        <taxon>Candidatus Entotheonella</taxon>
    </lineage>
</organism>
<protein>
    <recommendedName>
        <fullName evidence="3">Phasin domain-containing protein</fullName>
    </recommendedName>
</protein>